<evidence type="ECO:0000256" key="1">
    <source>
        <dbReference type="SAM" id="SignalP"/>
    </source>
</evidence>
<evidence type="ECO:0000313" key="3">
    <source>
        <dbReference type="EMBL" id="HIU45696.1"/>
    </source>
</evidence>
<name>A0A9D1S3N0_9FIRM</name>
<protein>
    <submittedName>
        <fullName evidence="3">Polysaccharide deacetylase family protein</fullName>
    </submittedName>
</protein>
<dbReference type="InterPro" id="IPR011330">
    <property type="entry name" value="Glyco_hydro/deAcase_b/a-brl"/>
</dbReference>
<organism evidence="3 4">
    <name type="scientific">Candidatus Fimadaptatus faecigallinarum</name>
    <dbReference type="NCBI Taxonomy" id="2840814"/>
    <lineage>
        <taxon>Bacteria</taxon>
        <taxon>Bacillati</taxon>
        <taxon>Bacillota</taxon>
        <taxon>Clostridia</taxon>
        <taxon>Eubacteriales</taxon>
        <taxon>Candidatus Fimadaptatus</taxon>
    </lineage>
</organism>
<feature type="chain" id="PRO_5038920287" evidence="1">
    <location>
        <begin position="20"/>
        <end position="231"/>
    </location>
</feature>
<gene>
    <name evidence="3" type="ORF">IAC59_00380</name>
</gene>
<keyword evidence="1" id="KW-0732">Signal</keyword>
<dbReference type="GO" id="GO:0005975">
    <property type="term" value="P:carbohydrate metabolic process"/>
    <property type="evidence" value="ECO:0007669"/>
    <property type="project" value="InterPro"/>
</dbReference>
<dbReference type="AlphaFoldDB" id="A0A9D1S3N0"/>
<proteinExistence type="predicted"/>
<dbReference type="InterPro" id="IPR002509">
    <property type="entry name" value="NODB_dom"/>
</dbReference>
<reference evidence="3" key="2">
    <citation type="journal article" date="2021" name="PeerJ">
        <title>Extensive microbial diversity within the chicken gut microbiome revealed by metagenomics and culture.</title>
        <authorList>
            <person name="Gilroy R."/>
            <person name="Ravi A."/>
            <person name="Getino M."/>
            <person name="Pursley I."/>
            <person name="Horton D.L."/>
            <person name="Alikhan N.F."/>
            <person name="Baker D."/>
            <person name="Gharbi K."/>
            <person name="Hall N."/>
            <person name="Watson M."/>
            <person name="Adriaenssens E.M."/>
            <person name="Foster-Nyarko E."/>
            <person name="Jarju S."/>
            <person name="Secka A."/>
            <person name="Antonio M."/>
            <person name="Oren A."/>
            <person name="Chaudhuri R.R."/>
            <person name="La Ragione R."/>
            <person name="Hildebrand F."/>
            <person name="Pallen M.J."/>
        </authorList>
    </citation>
    <scope>NUCLEOTIDE SEQUENCE</scope>
    <source>
        <strain evidence="3">ChiSxjej2B14-8506</strain>
    </source>
</reference>
<feature type="signal peptide" evidence="1">
    <location>
        <begin position="1"/>
        <end position="19"/>
    </location>
</feature>
<dbReference type="SUPFAM" id="SSF88713">
    <property type="entry name" value="Glycoside hydrolase/deacetylase"/>
    <property type="match status" value="1"/>
</dbReference>
<dbReference type="PANTHER" id="PTHR10587">
    <property type="entry name" value="GLYCOSYL TRANSFERASE-RELATED"/>
    <property type="match status" value="1"/>
</dbReference>
<dbReference type="EMBL" id="DVNK01000005">
    <property type="protein sequence ID" value="HIU45696.1"/>
    <property type="molecule type" value="Genomic_DNA"/>
</dbReference>
<dbReference type="Proteomes" id="UP000824123">
    <property type="component" value="Unassembled WGS sequence"/>
</dbReference>
<dbReference type="InterPro" id="IPR050248">
    <property type="entry name" value="Polysacc_deacetylase_ArnD"/>
</dbReference>
<accession>A0A9D1S3N0</accession>
<evidence type="ECO:0000259" key="2">
    <source>
        <dbReference type="PROSITE" id="PS51677"/>
    </source>
</evidence>
<dbReference type="Pfam" id="PF01522">
    <property type="entry name" value="Polysacc_deac_1"/>
    <property type="match status" value="1"/>
</dbReference>
<evidence type="ECO:0000313" key="4">
    <source>
        <dbReference type="Proteomes" id="UP000824123"/>
    </source>
</evidence>
<dbReference type="CDD" id="cd10917">
    <property type="entry name" value="CE4_NodB_like_6s_7s"/>
    <property type="match status" value="1"/>
</dbReference>
<comment type="caution">
    <text evidence="3">The sequence shown here is derived from an EMBL/GenBank/DDBJ whole genome shotgun (WGS) entry which is preliminary data.</text>
</comment>
<dbReference type="Gene3D" id="3.20.20.370">
    <property type="entry name" value="Glycoside hydrolase/deacetylase"/>
    <property type="match status" value="1"/>
</dbReference>
<dbReference type="PROSITE" id="PS51677">
    <property type="entry name" value="NODB"/>
    <property type="match status" value="1"/>
</dbReference>
<reference evidence="3" key="1">
    <citation type="submission" date="2020-10" db="EMBL/GenBank/DDBJ databases">
        <authorList>
            <person name="Gilroy R."/>
        </authorList>
    </citation>
    <scope>NUCLEOTIDE SEQUENCE</scope>
    <source>
        <strain evidence="3">ChiSxjej2B14-8506</strain>
    </source>
</reference>
<dbReference type="GO" id="GO:0016810">
    <property type="term" value="F:hydrolase activity, acting on carbon-nitrogen (but not peptide) bonds"/>
    <property type="evidence" value="ECO:0007669"/>
    <property type="project" value="InterPro"/>
</dbReference>
<sequence length="231" mass="24935">MRVAVSALALAIAALMALRGDVAILSFAAQWDARAPVSRVRRDDGRIALTFDSGWGEDLTELVLNELEARQLRATFFLTGYWIDENPDSARLIVEAGHELGGHSVTHSRMVGMDDGALDAEITGVSARIWELAGGMPRYFRPPYGDWDLRLLRRVRQQGQIAVTWSVDAQSLSPANLSAALDSARSGDIVLMGLSDAALGEVLGAALDDMLARRLKPGTVSELMGRGAHLV</sequence>
<feature type="domain" description="NodB homology" evidence="2">
    <location>
        <begin position="45"/>
        <end position="231"/>
    </location>
</feature>